<dbReference type="PANTHER" id="PTHR46481">
    <property type="entry name" value="ZINC FINGER BED DOMAIN-CONTAINING PROTEIN 4"/>
    <property type="match status" value="1"/>
</dbReference>
<protein>
    <submittedName>
        <fullName evidence="8">Zinc finger BED domain-containing DAYSLEEPER-like</fullName>
    </submittedName>
</protein>
<evidence type="ECO:0000256" key="6">
    <source>
        <dbReference type="SAM" id="MobiDB-lite"/>
    </source>
</evidence>
<keyword evidence="4" id="KW-0862">Zinc</keyword>
<evidence type="ECO:0000259" key="7">
    <source>
        <dbReference type="Pfam" id="PF05699"/>
    </source>
</evidence>
<keyword evidence="9" id="KW-1185">Reference proteome</keyword>
<organism evidence="8 9">
    <name type="scientific">Brachionus plicatilis</name>
    <name type="common">Marine rotifer</name>
    <name type="synonym">Brachionus muelleri</name>
    <dbReference type="NCBI Taxonomy" id="10195"/>
    <lineage>
        <taxon>Eukaryota</taxon>
        <taxon>Metazoa</taxon>
        <taxon>Spiralia</taxon>
        <taxon>Gnathifera</taxon>
        <taxon>Rotifera</taxon>
        <taxon>Eurotatoria</taxon>
        <taxon>Monogononta</taxon>
        <taxon>Pseudotrocha</taxon>
        <taxon>Ploima</taxon>
        <taxon>Brachionidae</taxon>
        <taxon>Brachionus</taxon>
    </lineage>
</organism>
<comment type="caution">
    <text evidence="8">The sequence shown here is derived from an EMBL/GenBank/DDBJ whole genome shotgun (WGS) entry which is preliminary data.</text>
</comment>
<dbReference type="InterPro" id="IPR012337">
    <property type="entry name" value="RNaseH-like_sf"/>
</dbReference>
<evidence type="ECO:0000256" key="3">
    <source>
        <dbReference type="ARBA" id="ARBA00022771"/>
    </source>
</evidence>
<comment type="subcellular location">
    <subcellularLocation>
        <location evidence="1">Nucleus</location>
    </subcellularLocation>
</comment>
<dbReference type="PANTHER" id="PTHR46481:SF10">
    <property type="entry name" value="ZINC FINGER BED DOMAIN-CONTAINING PROTEIN 39"/>
    <property type="match status" value="1"/>
</dbReference>
<name>A0A3M7QP40_BRAPC</name>
<sequence length="699" mass="79329">MSSNIRARGRGRGRTSRINTVPISNSVEPVSGVMTRNQRRLFLLEQEVVQTDNSNQFEQKTRNNRRSSIDSVDSISISNESKSFTTSSNGTNYPCQDLGNVYAISSEELRVIGMVEIAGSSNAEKIKESIEQIVNGFSFDKKKITCVVCDSASYLIRLFRQNENDLFDLNLEIQDIRENGFLEQNEDDDDDDVNKVIQDFNYNDEEDVDFVVGDSFQEESAENESDNTEDNEDQGEYEVDDENEEMIPEASDYMNLPYVSESDNEDDNIEDNLQLNNEPDLDNTFSDSINFLNIQLGTNNVPRYSCAAHKINLAVRSSIKSVGAFVKILSKLSNYRCKYIRSSVLCYDFSAKKAKLRCENGTRWSSSYLMLVSFYLAFEKNAFNLGNLCPISQNKIIDYLKILHPLYMLSLFCKMTDWHIGDLLPSLIVIIHATFNTNQVRGNIKKLVDELINSFKRRFNFEIESKIYQLAALLNTSKLDLCFDQDYGLNYKEKALNTFTEAVIFLLDNDLPASTSQNCRSQVLPYDNRDNQVFRAFINSNAYETPADRTRLSTIEKINREKELFFDLIRDQSEISKSTQTFWSNNSHRLPIFSNVAKKIFSIPASSAFVERYFSVCGVIFSSVPSVRPSVTLDIFKCSSVNVKLWTAPNRASRRILILESVIGSVALAGAEREVPSVYGAPCEIRSTELGSIGTQHAM</sequence>
<dbReference type="GO" id="GO:0005634">
    <property type="term" value="C:nucleus"/>
    <property type="evidence" value="ECO:0007669"/>
    <property type="project" value="UniProtKB-SubCell"/>
</dbReference>
<keyword evidence="3" id="KW-0863">Zinc-finger</keyword>
<evidence type="ECO:0000313" key="8">
    <source>
        <dbReference type="EMBL" id="RNA13112.1"/>
    </source>
</evidence>
<dbReference type="AlphaFoldDB" id="A0A3M7QP40"/>
<gene>
    <name evidence="8" type="ORF">BpHYR1_006676</name>
</gene>
<dbReference type="Proteomes" id="UP000276133">
    <property type="component" value="Unassembled WGS sequence"/>
</dbReference>
<accession>A0A3M7QP40</accession>
<keyword evidence="2" id="KW-0479">Metal-binding</keyword>
<dbReference type="Pfam" id="PF05699">
    <property type="entry name" value="Dimer_Tnp_hAT"/>
    <property type="match status" value="1"/>
</dbReference>
<evidence type="ECO:0000256" key="1">
    <source>
        <dbReference type="ARBA" id="ARBA00004123"/>
    </source>
</evidence>
<dbReference type="InterPro" id="IPR008906">
    <property type="entry name" value="HATC_C_dom"/>
</dbReference>
<keyword evidence="5" id="KW-0539">Nucleus</keyword>
<dbReference type="EMBL" id="REGN01005506">
    <property type="protein sequence ID" value="RNA13112.1"/>
    <property type="molecule type" value="Genomic_DNA"/>
</dbReference>
<dbReference type="SUPFAM" id="SSF53098">
    <property type="entry name" value="Ribonuclease H-like"/>
    <property type="match status" value="1"/>
</dbReference>
<evidence type="ECO:0000256" key="5">
    <source>
        <dbReference type="ARBA" id="ARBA00023242"/>
    </source>
</evidence>
<evidence type="ECO:0000256" key="2">
    <source>
        <dbReference type="ARBA" id="ARBA00022723"/>
    </source>
</evidence>
<proteinExistence type="predicted"/>
<dbReference type="GO" id="GO:0046983">
    <property type="term" value="F:protein dimerization activity"/>
    <property type="evidence" value="ECO:0007669"/>
    <property type="project" value="InterPro"/>
</dbReference>
<dbReference type="InterPro" id="IPR052035">
    <property type="entry name" value="ZnF_BED_domain_contain"/>
</dbReference>
<evidence type="ECO:0000256" key="4">
    <source>
        <dbReference type="ARBA" id="ARBA00022833"/>
    </source>
</evidence>
<reference evidence="8 9" key="1">
    <citation type="journal article" date="2018" name="Sci. Rep.">
        <title>Genomic signatures of local adaptation to the degree of environmental predictability in rotifers.</title>
        <authorList>
            <person name="Franch-Gras L."/>
            <person name="Hahn C."/>
            <person name="Garcia-Roger E.M."/>
            <person name="Carmona M.J."/>
            <person name="Serra M."/>
            <person name="Gomez A."/>
        </authorList>
    </citation>
    <scope>NUCLEOTIDE SEQUENCE [LARGE SCALE GENOMIC DNA]</scope>
    <source>
        <strain evidence="8">HYR1</strain>
    </source>
</reference>
<dbReference type="GO" id="GO:0008270">
    <property type="term" value="F:zinc ion binding"/>
    <property type="evidence" value="ECO:0007669"/>
    <property type="project" value="UniProtKB-KW"/>
</dbReference>
<feature type="region of interest" description="Disordered" evidence="6">
    <location>
        <begin position="53"/>
        <end position="72"/>
    </location>
</feature>
<feature type="region of interest" description="Disordered" evidence="6">
    <location>
        <begin position="217"/>
        <end position="241"/>
    </location>
</feature>
<evidence type="ECO:0000313" key="9">
    <source>
        <dbReference type="Proteomes" id="UP000276133"/>
    </source>
</evidence>
<feature type="domain" description="HAT C-terminal dimerisation" evidence="7">
    <location>
        <begin position="582"/>
        <end position="618"/>
    </location>
</feature>